<sequence length="37" mass="4396">MLVKSVFANTFIFNVLPYSLNCAHNFISKFTRKMFCY</sequence>
<keyword evidence="1" id="KW-0472">Membrane</keyword>
<reference evidence="2" key="1">
    <citation type="journal article" date="2021" name="Proc. Natl. Acad. Sci. U.S.A.">
        <title>A Catalog of Tens of Thousands of Viruses from Human Metagenomes Reveals Hidden Associations with Chronic Diseases.</title>
        <authorList>
            <person name="Tisza M.J."/>
            <person name="Buck C.B."/>
        </authorList>
    </citation>
    <scope>NUCLEOTIDE SEQUENCE</scope>
    <source>
        <strain evidence="2">Ct1IL4</strain>
    </source>
</reference>
<protein>
    <submittedName>
        <fullName evidence="2">Uncharacterized protein</fullName>
    </submittedName>
</protein>
<keyword evidence="1" id="KW-0812">Transmembrane</keyword>
<dbReference type="EMBL" id="BK015596">
    <property type="protein sequence ID" value="DAE14894.1"/>
    <property type="molecule type" value="Genomic_DNA"/>
</dbReference>
<accession>A0A8S5Q6A5</accession>
<organism evidence="2">
    <name type="scientific">Myoviridae sp. ct1IL4</name>
    <dbReference type="NCBI Taxonomy" id="2825019"/>
    <lineage>
        <taxon>Viruses</taxon>
        <taxon>Duplodnaviria</taxon>
        <taxon>Heunggongvirae</taxon>
        <taxon>Uroviricota</taxon>
        <taxon>Caudoviricetes</taxon>
    </lineage>
</organism>
<feature type="transmembrane region" description="Helical" evidence="1">
    <location>
        <begin position="6"/>
        <end position="27"/>
    </location>
</feature>
<keyword evidence="1" id="KW-1133">Transmembrane helix</keyword>
<evidence type="ECO:0000313" key="2">
    <source>
        <dbReference type="EMBL" id="DAE14894.1"/>
    </source>
</evidence>
<evidence type="ECO:0000256" key="1">
    <source>
        <dbReference type="SAM" id="Phobius"/>
    </source>
</evidence>
<name>A0A8S5Q6A5_9CAUD</name>
<proteinExistence type="predicted"/>